<dbReference type="Proteomes" id="UP000030380">
    <property type="component" value="Unassembled WGS sequence"/>
</dbReference>
<proteinExistence type="predicted"/>
<keyword evidence="2" id="KW-1185">Reference proteome</keyword>
<dbReference type="InterPro" id="IPR010824">
    <property type="entry name" value="DUF1425"/>
</dbReference>
<protein>
    <recommendedName>
        <fullName evidence="3">Lipoprotein</fullName>
    </recommendedName>
</protein>
<name>A0A0A3AK73_9PAST</name>
<dbReference type="PROSITE" id="PS51257">
    <property type="entry name" value="PROKAR_LIPOPROTEIN"/>
    <property type="match status" value="1"/>
</dbReference>
<reference evidence="1 2" key="1">
    <citation type="submission" date="2014-11" db="EMBL/GenBank/DDBJ databases">
        <title>Draft genome sequence of Chelonobacter oris 1662T, associated with respiratory disease in Hermann's Tortoises.</title>
        <authorList>
            <person name="Kudirkiene E."/>
            <person name="Hansen M.J."/>
            <person name="Bojesen A.M."/>
        </authorList>
    </citation>
    <scope>NUCLEOTIDE SEQUENCE [LARGE SCALE GENOMIC DNA]</scope>
    <source>
        <strain evidence="1 2">1662</strain>
    </source>
</reference>
<dbReference type="Gene3D" id="2.60.40.3230">
    <property type="match status" value="1"/>
</dbReference>
<organism evidence="1 2">
    <name type="scientific">Chelonobacter oris</name>
    <dbReference type="NCBI Taxonomy" id="505317"/>
    <lineage>
        <taxon>Bacteria</taxon>
        <taxon>Pseudomonadati</taxon>
        <taxon>Pseudomonadota</taxon>
        <taxon>Gammaproteobacteria</taxon>
        <taxon>Pasteurellales</taxon>
        <taxon>Pasteurellaceae</taxon>
        <taxon>Chelonobacter</taxon>
    </lineage>
</organism>
<dbReference type="STRING" id="505317.OA57_09145"/>
<evidence type="ECO:0000313" key="2">
    <source>
        <dbReference type="Proteomes" id="UP000030380"/>
    </source>
</evidence>
<comment type="caution">
    <text evidence="1">The sequence shown here is derived from an EMBL/GenBank/DDBJ whole genome shotgun (WGS) entry which is preliminary data.</text>
</comment>
<evidence type="ECO:0008006" key="3">
    <source>
        <dbReference type="Google" id="ProtNLM"/>
    </source>
</evidence>
<sequence>MKGFFSVLSVSLFLAACSGSPPRYLADSRPIVNIDSAIAPVTDVNAGATRLSLTNLSRQLLTLQYRITWYDKDGVTQLSDWSQPPQWAQLSLQPQQTEQIGLEKPTVNSLNYRIYVKGTR</sequence>
<dbReference type="OrthoDB" id="5690781at2"/>
<accession>A0A0A3AK73</accession>
<gene>
    <name evidence="1" type="ORF">OA57_09145</name>
</gene>
<dbReference type="EMBL" id="JSUM01000014">
    <property type="protein sequence ID" value="KGQ69793.1"/>
    <property type="molecule type" value="Genomic_DNA"/>
</dbReference>
<dbReference type="AlphaFoldDB" id="A0A0A3AK73"/>
<dbReference type="InterPro" id="IPR038483">
    <property type="entry name" value="YcfL-like_sf"/>
</dbReference>
<dbReference type="CDD" id="cd09030">
    <property type="entry name" value="DUF1425"/>
    <property type="match status" value="1"/>
</dbReference>
<dbReference type="RefSeq" id="WP_034616689.1">
    <property type="nucleotide sequence ID" value="NZ_JSUM01000014.1"/>
</dbReference>
<dbReference type="Pfam" id="PF07233">
    <property type="entry name" value="DUF1425"/>
    <property type="match status" value="1"/>
</dbReference>
<evidence type="ECO:0000313" key="1">
    <source>
        <dbReference type="EMBL" id="KGQ69793.1"/>
    </source>
</evidence>